<dbReference type="InterPro" id="IPR052934">
    <property type="entry name" value="Methyl-DNA_Rec/Restrict_Enz"/>
</dbReference>
<keyword evidence="4" id="KW-1185">Reference proteome</keyword>
<dbReference type="Gene3D" id="3.30.920.90">
    <property type="match status" value="1"/>
</dbReference>
<evidence type="ECO:0000259" key="2">
    <source>
        <dbReference type="Pfam" id="PF12102"/>
    </source>
</evidence>
<protein>
    <submittedName>
        <fullName evidence="3">Restriction endonuclease</fullName>
    </submittedName>
</protein>
<dbReference type="GO" id="GO:0005524">
    <property type="term" value="F:ATP binding"/>
    <property type="evidence" value="ECO:0007669"/>
    <property type="project" value="InterPro"/>
</dbReference>
<feature type="domain" description="ATPase dynein-related AAA" evidence="1">
    <location>
        <begin position="511"/>
        <end position="662"/>
    </location>
</feature>
<dbReference type="Proteomes" id="UP000077412">
    <property type="component" value="Chromosome"/>
</dbReference>
<dbReference type="KEGG" id="far:ABE41_006450"/>
<dbReference type="Gene3D" id="3.40.50.300">
    <property type="entry name" value="P-loop containing nucleotide triphosphate hydrolases"/>
    <property type="match status" value="1"/>
</dbReference>
<dbReference type="InterPro" id="IPR027417">
    <property type="entry name" value="P-loop_NTPase"/>
</dbReference>
<dbReference type="EMBL" id="CP016761">
    <property type="protein sequence ID" value="ANX11642.1"/>
    <property type="molecule type" value="Genomic_DNA"/>
</dbReference>
<keyword evidence="3" id="KW-0540">Nuclease</keyword>
<reference evidence="3 4" key="1">
    <citation type="submission" date="2016-08" db="EMBL/GenBank/DDBJ databases">
        <title>Complete genome sequence of Fictibacillus arsenicus G25-54, a strain with toxicity to nematodes and a potential arsenic-resistance activity.</title>
        <authorList>
            <person name="Zheng Z."/>
        </authorList>
    </citation>
    <scope>NUCLEOTIDE SEQUENCE [LARGE SCALE GENOMIC DNA]</scope>
    <source>
        <strain evidence="3 4">G25-54</strain>
    </source>
</reference>
<dbReference type="PANTHER" id="PTHR37291">
    <property type="entry name" value="5-METHYLCYTOSINE-SPECIFIC RESTRICTION ENZYME B"/>
    <property type="match status" value="1"/>
</dbReference>
<dbReference type="AlphaFoldDB" id="A0A1B1Z2F8"/>
<evidence type="ECO:0000259" key="1">
    <source>
        <dbReference type="Pfam" id="PF07728"/>
    </source>
</evidence>
<gene>
    <name evidence="3" type="ORF">ABE41_006450</name>
</gene>
<dbReference type="PANTHER" id="PTHR37291:SF1">
    <property type="entry name" value="TYPE IV METHYL-DIRECTED RESTRICTION ENZYME ECOKMCRB SUBUNIT"/>
    <property type="match status" value="1"/>
</dbReference>
<dbReference type="Pfam" id="PF07728">
    <property type="entry name" value="AAA_5"/>
    <property type="match status" value="1"/>
</dbReference>
<name>A0A1B1Z2F8_9BACL</name>
<dbReference type="GO" id="GO:0004519">
    <property type="term" value="F:endonuclease activity"/>
    <property type="evidence" value="ECO:0007669"/>
    <property type="project" value="UniProtKB-KW"/>
</dbReference>
<dbReference type="InterPro" id="IPR011704">
    <property type="entry name" value="ATPase_dyneun-rel_AAA"/>
</dbReference>
<dbReference type="InterPro" id="IPR021961">
    <property type="entry name" value="McrB_DNA-bd"/>
</dbReference>
<evidence type="ECO:0000313" key="4">
    <source>
        <dbReference type="Proteomes" id="UP000077412"/>
    </source>
</evidence>
<proteinExistence type="predicted"/>
<organism evidence="3 4">
    <name type="scientific">Fictibacillus arsenicus</name>
    <dbReference type="NCBI Taxonomy" id="255247"/>
    <lineage>
        <taxon>Bacteria</taxon>
        <taxon>Bacillati</taxon>
        <taxon>Bacillota</taxon>
        <taxon>Bacilli</taxon>
        <taxon>Bacillales</taxon>
        <taxon>Fictibacillaceae</taxon>
        <taxon>Fictibacillus</taxon>
    </lineage>
</organism>
<evidence type="ECO:0000313" key="3">
    <source>
        <dbReference type="EMBL" id="ANX11642.1"/>
    </source>
</evidence>
<dbReference type="RefSeq" id="WP_066287735.1">
    <property type="nucleotide sequence ID" value="NZ_CP016761.1"/>
</dbReference>
<dbReference type="Pfam" id="PF12102">
    <property type="entry name" value="MrcB_N"/>
    <property type="match status" value="1"/>
</dbReference>
<keyword evidence="3" id="KW-0255">Endonuclease</keyword>
<dbReference type="GO" id="GO:0016887">
    <property type="term" value="F:ATP hydrolysis activity"/>
    <property type="evidence" value="ECO:0007669"/>
    <property type="project" value="InterPro"/>
</dbReference>
<dbReference type="OrthoDB" id="9781481at2"/>
<dbReference type="SUPFAM" id="SSF52540">
    <property type="entry name" value="P-loop containing nucleoside triphosphate hydrolases"/>
    <property type="match status" value="1"/>
</dbReference>
<accession>A0A1B1Z2F8</accession>
<feature type="domain" description="Type IV methyl-directed restriction enzyme EcoKMcrB subunit DNA-binding" evidence="2">
    <location>
        <begin position="287"/>
        <end position="455"/>
    </location>
</feature>
<dbReference type="STRING" id="255247.ABE41_006450"/>
<keyword evidence="3" id="KW-0378">Hydrolase</keyword>
<sequence length="835" mass="96192">MLEKLIINYLEGFKDIQTLSSMQTNSIKVSDEGFYVETDSSIRKFEVGEKASSWELISFQFLYEAWNEFANTRLANSSDFIMAKGRTSFVMALFSKLPFVSVTQKNKKKAIQLNQYLTDQLPEINLNQVLELLEEVISKGLDLKHLKQHYPEDNVYRLKSRARQGLKLLGFIDSQYVLNVNLIDEYKSSHNKSLILKRQILKHPYFSTVYDLLSKSSDLENVYKFQAIKELGMLIVKNSAGDNLMRDSVADARTRHMLSWMQDVDLLNEELNPIMEESIRPLLIKTMQEYLTARTEPLTNHPLGKLVRSDLPDAISRLPFIDRDTYLVKGSVGQGNWATVPWLAILNKNITTSTQRGYYIVYLFSENMQELYLTIAQGITETSRDEMLKLNDEIRKNIEMDGVIKSSDYYLGESAKARGYVESTAAYIKYTLEDMPSENQLIKDLEKMISYYERFIEYKKENSVEEKLAFLNVNEQEITDHIHSYIQSKGFYYKKEEVINLYLSLKTKPFVILSGISGTGKTKMVQWFAESLGATEEDGQFTLIPVRPDWSDGSDLLGYVDIKGDFKKGPLTSVLERAMDDPDKPFFVLLDEMNLARVEYYFSDLLSVMESRRRKDGKIVTTPVLPFEVEGRDIILPSNVYIIGTVNMDETTHPFSKKVLDRANTIEFNRVQLDHFSFLEDQEEQAPLSIINQSLAGDFLHLKDAYQDNIALIKKVTEVLVNINKQLEGIGAQVGYRVRDEICFYVIYSKKNNLLTFEEAMDQSILQKILPRISGSDERVWDTLKGLYEICMSKVYNADVGPELNHAIYPKSTEKILHMIRRYENDGFTSFWAGS</sequence>